<accession>A0A8H6K8M9</accession>
<feature type="region of interest" description="Disordered" evidence="1">
    <location>
        <begin position="59"/>
        <end position="98"/>
    </location>
</feature>
<evidence type="ECO:0000313" key="2">
    <source>
        <dbReference type="EMBL" id="KAF6826196.1"/>
    </source>
</evidence>
<name>A0A8H6K8M9_9PEZI</name>
<dbReference type="AlphaFoldDB" id="A0A8H6K8M9"/>
<keyword evidence="3" id="KW-1185">Reference proteome</keyword>
<evidence type="ECO:0000256" key="1">
    <source>
        <dbReference type="SAM" id="MobiDB-lite"/>
    </source>
</evidence>
<organism evidence="2 3">
    <name type="scientific">Colletotrichum musicola</name>
    <dbReference type="NCBI Taxonomy" id="2175873"/>
    <lineage>
        <taxon>Eukaryota</taxon>
        <taxon>Fungi</taxon>
        <taxon>Dikarya</taxon>
        <taxon>Ascomycota</taxon>
        <taxon>Pezizomycotina</taxon>
        <taxon>Sordariomycetes</taxon>
        <taxon>Hypocreomycetidae</taxon>
        <taxon>Glomerellales</taxon>
        <taxon>Glomerellaceae</taxon>
        <taxon>Colletotrichum</taxon>
        <taxon>Colletotrichum orchidearum species complex</taxon>
    </lineage>
</organism>
<sequence>MPEQEMVGVQQKVKAFDSEVKAEETISQLDDPWKVSTCRSGRTPGKVRHVRPAVNQAEHEAAAKETDRVASASTVDEGRQWGAGDGHWSVIGKDRDER</sequence>
<reference evidence="2" key="1">
    <citation type="journal article" date="2020" name="Phytopathology">
        <title>Genome Sequence Resources of Colletotrichum truncatum, C. plurivorum, C. musicola, and C. sojae: Four Species Pathogenic to Soybean (Glycine max).</title>
        <authorList>
            <person name="Rogerio F."/>
            <person name="Boufleur T.R."/>
            <person name="Ciampi-Guillardi M."/>
            <person name="Sukno S.A."/>
            <person name="Thon M.R."/>
            <person name="Massola Junior N.S."/>
            <person name="Baroncelli R."/>
        </authorList>
    </citation>
    <scope>NUCLEOTIDE SEQUENCE</scope>
    <source>
        <strain evidence="2">LFN0074</strain>
    </source>
</reference>
<gene>
    <name evidence="2" type="ORF">CMUS01_09532</name>
</gene>
<proteinExistence type="predicted"/>
<comment type="caution">
    <text evidence="2">The sequence shown here is derived from an EMBL/GenBank/DDBJ whole genome shotgun (WGS) entry which is preliminary data.</text>
</comment>
<dbReference type="Proteomes" id="UP000639643">
    <property type="component" value="Unassembled WGS sequence"/>
</dbReference>
<evidence type="ECO:0000313" key="3">
    <source>
        <dbReference type="Proteomes" id="UP000639643"/>
    </source>
</evidence>
<feature type="compositionally biased region" description="Basic and acidic residues" evidence="1">
    <location>
        <begin position="59"/>
        <end position="68"/>
    </location>
</feature>
<protein>
    <submittedName>
        <fullName evidence="2">Uncharacterized protein</fullName>
    </submittedName>
</protein>
<dbReference type="EMBL" id="WIGM01000408">
    <property type="protein sequence ID" value="KAF6826196.1"/>
    <property type="molecule type" value="Genomic_DNA"/>
</dbReference>